<evidence type="ECO:0000313" key="6">
    <source>
        <dbReference type="RefSeq" id="XP_065656182.1"/>
    </source>
</evidence>
<dbReference type="Gene3D" id="2.20.100.10">
    <property type="entry name" value="Thrombospondin type-1 (TSP1) repeat"/>
    <property type="match status" value="1"/>
</dbReference>
<dbReference type="RefSeq" id="XP_065656182.1">
    <property type="nucleotide sequence ID" value="XM_065800110.1"/>
</dbReference>
<keyword evidence="5" id="KW-1185">Reference proteome</keyword>
<dbReference type="SUPFAM" id="SSF110221">
    <property type="entry name" value="AbfB domain"/>
    <property type="match status" value="1"/>
</dbReference>
<gene>
    <name evidence="6" type="primary">LOC100198704</name>
</gene>
<dbReference type="Proteomes" id="UP001652625">
    <property type="component" value="Chromosome 06"/>
</dbReference>
<dbReference type="InterPro" id="IPR044913">
    <property type="entry name" value="P_trefoil_dom_sf"/>
</dbReference>
<keyword evidence="3" id="KW-0732">Signal</keyword>
<keyword evidence="1 2" id="KW-1015">Disulfide bond</keyword>
<dbReference type="InterPro" id="IPR000519">
    <property type="entry name" value="P_trefoil_dom"/>
</dbReference>
<dbReference type="InterPro" id="IPR017994">
    <property type="entry name" value="P_trefoil_chordata"/>
</dbReference>
<dbReference type="InterPro" id="IPR007934">
    <property type="entry name" value="AbfB_ABD"/>
</dbReference>
<reference evidence="6" key="1">
    <citation type="submission" date="2025-08" db="UniProtKB">
        <authorList>
            <consortium name="RefSeq"/>
        </authorList>
    </citation>
    <scope>IDENTIFICATION</scope>
</reference>
<dbReference type="Gene3D" id="2.80.10.50">
    <property type="match status" value="1"/>
</dbReference>
<evidence type="ECO:0000256" key="1">
    <source>
        <dbReference type="ARBA" id="ARBA00023157"/>
    </source>
</evidence>
<dbReference type="SUPFAM" id="SSF49899">
    <property type="entry name" value="Concanavalin A-like lectins/glucanases"/>
    <property type="match status" value="1"/>
</dbReference>
<dbReference type="Gene3D" id="4.10.110.10">
    <property type="entry name" value="Spasmolytic Protein, domain 1"/>
    <property type="match status" value="1"/>
</dbReference>
<dbReference type="PRINTS" id="PR00680">
    <property type="entry name" value="PTREFOIL"/>
</dbReference>
<protein>
    <submittedName>
        <fullName evidence="6">Uncharacterized protein LOC100198704 isoform X6</fullName>
    </submittedName>
</protein>
<dbReference type="PROSITE" id="PS50092">
    <property type="entry name" value="TSP1"/>
    <property type="match status" value="1"/>
</dbReference>
<sequence length="1968" mass="223597">MALLLFAITSLLALSAKAEIKSHVSCERDYYKMGCFKEFHDPTTHSLLITDKDDQSESYQGFELDWDKMKESIHSIACRCSKKSKEEGYDFFYIIHWAECWSSKKLNVIKDIGKQSQRSSKCFNANFLECDDKHPEECVGGSEEKTNAVYLYKVSSSSQSTDVAIDGGLSEWSEFSECSATCGDGIKERERTCTNPVPQGSGKGCSGELSEAVKCNLAKCKDFTSENQLVKLNEAFLMEKEIPISKGNLVATFERLNKEYSVSFEVKPTAFQSGWKSVIHLTIGENILNYGDRNPGVWFHQSGAGNLHICSAVSGNRNLCKDTIAVELGKWSTFKISQEFIEGRYMYTIEHNGEKIFKEENNDARDFLNVKVYVSDPWYDVQPGFIRNLKITNGNPGTLVKDVETKLEAGKLLAVLPVLENQFKVSFDVKPNSFAVGWRNVIHFTIGSDITTYGDRVPGVWFHHSGNGGLHIAAPINGNLNRYFDTKPIPLNQWTHIEVSQQLQANSYIYKIMLNDVEVFSENNLQPKSFKNVKVFCSDPWYPVQDGSIKNLVVVNGNMNTPLSNDAIMWPSVGLISKPKEMKLEQGQLIGTMSLLKKEYTVSFKIKPVTYSKEWRSVIHLTTDQNYGKYGERNPAVWFHEGGSGRLAVFTALNENNNAYFPTDVFPLNIWSSVKIHQYQIKDIFYFSVDVNGKNIHTVENKKPIELKNVKVYASDPWYNAQDGFIKDILIFNGNSDQIINDEETPLNKGKLLAVVPKFSKEFIVSFDVKPNSFAAEWRNVIHFTIGSNIGNYGDRVPGVWFHQNGNGGLHIAAPINGNANRYFDTKPLALNEWTNVEISQKLEESVYIYVIKINGESVFAEENTQPKSFEDVKVYASDPWYPVQDGSIKDFYFINAANDLLPSQNPQILRREQISYIETPLVKGNLIAVIPKLDKEFIVSFDVKPNSFDVGWKSVIHFTIGSDVSRYGDRVPGVWFHHSGNGGLHIAAPINGNVNRYFDTAPLALKQWTNVEIRQHLEGNTYIYTIKLNGEVVFTEKNNDARSFEDVKVYASDPWYAVQDGSIRDFYVLNQNNDLLLSQNSHVLRREQISYIETPLVKGNLLAVIPKLGKEFIVSFDVKPNSFNVGWKSVIHFTIGSDVSRYGDRVPGVWFHHSGNGGLHIAAPINGNVNRYFDTAPLALKQWTNVEIRQHLEGNTYIYTIKLNGEVVFTEKNNDARSFEDVKVYASDPWYAVQEGSIRDFYVLNQNNDLLPSQNSQILRKEQLLNIETLLVKGNLIAVIPKLDKEFIVSFDVKPNSFNVGWKSVIHFTIGSDVSRYGDRVPGVWFHHSGNGGLHIAAPINGNVNRYFDTAPLALKQWTNVEIRQHLEGNTYIYTIKLNGEVVFTEKNNDARSFEDVKVYASDPWYAVQDGSIRDFYVLNQNNDLLLSQNSHILKKEQISYIETPLVKGNLLAVIPKLDKEFIVSFDVKPNSFNVGWKSVIHFTIGSDVSRYGDRVPGVWFHHSGNGGLHIAAPINGNVNRYFDTAPIALKQWTNVEIRQHLEGNTYIYTIKLNGEVVFTEKNNDARSFEDVKVYASDSWYPVQDGSIRDFYVLNQNNDLLFSQNSNILRREIISYIERPIVKGSLLAVIPKIDKEFFVSFDVKPNSFDVGWRNVIHFTIGSDVSRYGDRVPGVWFHHSGNGGLHIAAPINGNVNRYFDTAPLALKQWTNVEIRQHLEGNTYIYTIKLNGEVVFTEKNNDARSFEDVKVYASDPWYPVQDGSIRNFYILNQNDDVMNNEIESSCKMISPNERTDCGWPGISESECNKRSCCFDSSIPNVNWCFFSSNLVSNIYSFESYNYPQYQIGIRDDKTAAIILNSNEGYRIVKALNGQADAVSFQSAKNSKMYLRHQNSILHLHPIESSSELFKNDASFIIREDKYYLGYVSFESTNYPGFFLRHQDYTLKLHKDDPNTELYRKDASFKLKKL</sequence>
<evidence type="ECO:0000259" key="4">
    <source>
        <dbReference type="PROSITE" id="PS51448"/>
    </source>
</evidence>
<evidence type="ECO:0000256" key="2">
    <source>
        <dbReference type="PROSITE-ProRule" id="PRU00779"/>
    </source>
</evidence>
<dbReference type="Pfam" id="PF00088">
    <property type="entry name" value="Trefoil"/>
    <property type="match status" value="1"/>
</dbReference>
<comment type="caution">
    <text evidence="2">Lacks conserved residue(s) required for the propagation of feature annotation.</text>
</comment>
<dbReference type="SMART" id="SM00018">
    <property type="entry name" value="PD"/>
    <property type="match status" value="1"/>
</dbReference>
<evidence type="ECO:0000313" key="5">
    <source>
        <dbReference type="Proteomes" id="UP001652625"/>
    </source>
</evidence>
<dbReference type="PROSITE" id="PS51448">
    <property type="entry name" value="P_TREFOIL_2"/>
    <property type="match status" value="1"/>
</dbReference>
<dbReference type="InterPro" id="IPR013320">
    <property type="entry name" value="ConA-like_dom_sf"/>
</dbReference>
<dbReference type="CDD" id="cd00111">
    <property type="entry name" value="Trefoil"/>
    <property type="match status" value="1"/>
</dbReference>
<dbReference type="SMART" id="SM00209">
    <property type="entry name" value="TSP1"/>
    <property type="match status" value="1"/>
</dbReference>
<dbReference type="CDD" id="cd23398">
    <property type="entry name" value="beta-trefoil_ABD_OTOG-like"/>
    <property type="match status" value="1"/>
</dbReference>
<dbReference type="SUPFAM" id="SSF57492">
    <property type="entry name" value="Trefoil"/>
    <property type="match status" value="1"/>
</dbReference>
<organism evidence="5 6">
    <name type="scientific">Hydra vulgaris</name>
    <name type="common">Hydra</name>
    <name type="synonym">Hydra attenuata</name>
    <dbReference type="NCBI Taxonomy" id="6087"/>
    <lineage>
        <taxon>Eukaryota</taxon>
        <taxon>Metazoa</taxon>
        <taxon>Cnidaria</taxon>
        <taxon>Hydrozoa</taxon>
        <taxon>Hydroidolina</taxon>
        <taxon>Anthoathecata</taxon>
        <taxon>Aplanulata</taxon>
        <taxon>Hydridae</taxon>
        <taxon>Hydra</taxon>
    </lineage>
</organism>
<feature type="disulfide bond" evidence="2">
    <location>
        <begin position="1806"/>
        <end position="1823"/>
    </location>
</feature>
<accession>A0ABM4C3P5</accession>
<feature type="chain" id="PRO_5045782601" evidence="3">
    <location>
        <begin position="19"/>
        <end position="1968"/>
    </location>
</feature>
<dbReference type="Pfam" id="PF00090">
    <property type="entry name" value="TSP_1"/>
    <property type="match status" value="1"/>
</dbReference>
<dbReference type="SUPFAM" id="SSF82895">
    <property type="entry name" value="TSP-1 type 1 repeat"/>
    <property type="match status" value="1"/>
</dbReference>
<feature type="disulfide bond" evidence="2">
    <location>
        <begin position="1796"/>
        <end position="1811"/>
    </location>
</feature>
<feature type="signal peptide" evidence="3">
    <location>
        <begin position="1"/>
        <end position="18"/>
    </location>
</feature>
<dbReference type="InterPro" id="IPR000884">
    <property type="entry name" value="TSP1_rpt"/>
</dbReference>
<evidence type="ECO:0000256" key="3">
    <source>
        <dbReference type="SAM" id="SignalP"/>
    </source>
</evidence>
<name>A0ABM4C3P5_HYDVU</name>
<dbReference type="Pfam" id="PF05270">
    <property type="entry name" value="AbfB"/>
    <property type="match status" value="1"/>
</dbReference>
<dbReference type="InterPro" id="IPR036383">
    <property type="entry name" value="TSP1_rpt_sf"/>
</dbReference>
<dbReference type="InterPro" id="IPR036195">
    <property type="entry name" value="AbfB_ABD_sf"/>
</dbReference>
<dbReference type="GeneID" id="100198704"/>
<dbReference type="PANTHER" id="PTHR13826">
    <property type="entry name" value="INTESTINAL TREFOIL FACTOR-RELATED"/>
    <property type="match status" value="1"/>
</dbReference>
<feature type="domain" description="P-type" evidence="4">
    <location>
        <begin position="1783"/>
        <end position="1827"/>
    </location>
</feature>
<dbReference type="PANTHER" id="PTHR13826:SF14">
    <property type="entry name" value="TREFOIL FACTOR 2"/>
    <property type="match status" value="1"/>
</dbReference>
<proteinExistence type="predicted"/>